<protein>
    <submittedName>
        <fullName evidence="1">Uncharacterized protein</fullName>
    </submittedName>
</protein>
<evidence type="ECO:0000313" key="2">
    <source>
        <dbReference type="Proteomes" id="UP001472677"/>
    </source>
</evidence>
<name>A0ABR2B9L3_9ROSI</name>
<comment type="caution">
    <text evidence="1">The sequence shown here is derived from an EMBL/GenBank/DDBJ whole genome shotgun (WGS) entry which is preliminary data.</text>
</comment>
<reference evidence="1 2" key="1">
    <citation type="journal article" date="2024" name="G3 (Bethesda)">
        <title>Genome assembly of Hibiscus sabdariffa L. provides insights into metabolisms of medicinal natural products.</title>
        <authorList>
            <person name="Kim T."/>
        </authorList>
    </citation>
    <scope>NUCLEOTIDE SEQUENCE [LARGE SCALE GENOMIC DNA]</scope>
    <source>
        <strain evidence="1">TK-2024</strain>
        <tissue evidence="1">Old leaves</tissue>
    </source>
</reference>
<evidence type="ECO:0000313" key="1">
    <source>
        <dbReference type="EMBL" id="KAK8503682.1"/>
    </source>
</evidence>
<organism evidence="1 2">
    <name type="scientific">Hibiscus sabdariffa</name>
    <name type="common">roselle</name>
    <dbReference type="NCBI Taxonomy" id="183260"/>
    <lineage>
        <taxon>Eukaryota</taxon>
        <taxon>Viridiplantae</taxon>
        <taxon>Streptophyta</taxon>
        <taxon>Embryophyta</taxon>
        <taxon>Tracheophyta</taxon>
        <taxon>Spermatophyta</taxon>
        <taxon>Magnoliopsida</taxon>
        <taxon>eudicotyledons</taxon>
        <taxon>Gunneridae</taxon>
        <taxon>Pentapetalae</taxon>
        <taxon>rosids</taxon>
        <taxon>malvids</taxon>
        <taxon>Malvales</taxon>
        <taxon>Malvaceae</taxon>
        <taxon>Malvoideae</taxon>
        <taxon>Hibiscus</taxon>
    </lineage>
</organism>
<dbReference type="Proteomes" id="UP001472677">
    <property type="component" value="Unassembled WGS sequence"/>
</dbReference>
<sequence length="224" mass="25355">MMSFSLESSRSKVHADDKVGRSQKNDECFGNHYNNCNLLFELGRERSLGECELSGDNPKEGKVTVVKHAEKLMEEVSNVMVQKAECSWADMFSEKSGLVDGLNIVSGVEVNVGPLVEPAIIDEDLGVKDNQGVVLEEDKSRVEEVLEESLQDNVISERDKKRRDRAIRREKKKVKGCETSELSGRTLSDSDLVYRWELSIKEAKKGSFSWSMETKKDRFFGREV</sequence>
<gene>
    <name evidence="1" type="ORF">V6N12_024854</name>
</gene>
<dbReference type="EMBL" id="JBBPBM010000148">
    <property type="protein sequence ID" value="KAK8503682.1"/>
    <property type="molecule type" value="Genomic_DNA"/>
</dbReference>
<keyword evidence="2" id="KW-1185">Reference proteome</keyword>
<proteinExistence type="predicted"/>
<accession>A0ABR2B9L3</accession>